<dbReference type="CDD" id="cd00118">
    <property type="entry name" value="LysM"/>
    <property type="match status" value="2"/>
</dbReference>
<evidence type="ECO:0000313" key="15">
    <source>
        <dbReference type="Proteomes" id="UP000235786"/>
    </source>
</evidence>
<dbReference type="SUPFAM" id="SSF51445">
    <property type="entry name" value="(Trans)glycosidases"/>
    <property type="match status" value="1"/>
</dbReference>
<dbReference type="InterPro" id="IPR017853">
    <property type="entry name" value="GH"/>
</dbReference>
<keyword evidence="7" id="KW-0843">Virulence</keyword>
<evidence type="ECO:0000256" key="9">
    <source>
        <dbReference type="ARBA" id="ARBA00023295"/>
    </source>
</evidence>
<dbReference type="EC" id="3.2.1.14" evidence="3"/>
<evidence type="ECO:0000259" key="13">
    <source>
        <dbReference type="PROSITE" id="PS51910"/>
    </source>
</evidence>
<keyword evidence="8" id="KW-0119">Carbohydrate metabolism</keyword>
<evidence type="ECO:0000256" key="6">
    <source>
        <dbReference type="ARBA" id="ARBA00023024"/>
    </source>
</evidence>
<dbReference type="PROSITE" id="PS51910">
    <property type="entry name" value="GH18_2"/>
    <property type="match status" value="1"/>
</dbReference>
<dbReference type="InterPro" id="IPR036779">
    <property type="entry name" value="LysM_dom_sf"/>
</dbReference>
<dbReference type="PANTHER" id="PTHR47700">
    <property type="entry name" value="V CHITINASE, PUTATIVE (AFU_ORTHOLOGUE AFUA_6G13720)-RELATED"/>
    <property type="match status" value="1"/>
</dbReference>
<evidence type="ECO:0000256" key="4">
    <source>
        <dbReference type="ARBA" id="ARBA00022669"/>
    </source>
</evidence>
<sequence length="1474" mass="155197">MRVTLAKALGAAGVFLSFGSGAGALSYQANIRQPASAGYQARNDCPALCSSSGPNPSNWTAYNGLDQVARCTETVFYSVSLYDDVDNAGNSSASHRFFACTSYGAPQQVGAVVAAGSPAVQTLTNTTFTFGGFNDSSSTVPGAILSGLALQMRLLLSAGYTAANDTPLVLFVQSVSGTAGLYLGKDVQAELTAPNALLSFEQALNSTTSGNFTSSAAMQFCRTGIDADHIFGVYATSNTSFAPVQQTLQGWANASCLTFPVDNTTEPILDTIAFTTPLLINGTAENATAAATASRRLGKRGDCTTVQVVAGDSCASLVTKCGITAAELATYNPSSTLCSALTPGEHVCCSSGTLPDFAPKQNSDGSCSTYTIAAGDTCSGLAASYDLTPADIESYNTNTWAWNGCSLLYIGNIICLSSGTPPMPAPLANAVCGPQMPGTPVPAAGTNISTLNPCPLNACCDIWGQCGITSEFCTNTNTGAPGTATPGTNGCISNCGTSIVQGGAPASFIQLAYYEGFGMDRPCLYQDVRQIDLTEFTHLHFAFGVLGPDYSISTGDDLSTYEFNAFLELTGVKRVISFGGWAFSTDPSTYSIFREGVTAANRLTMATSIANFIKQYDLDGVDIDWEYPGEPDIPGIPAGSLDDGANYLDFLVVLKNLLPGKTVSIAAPASYWYLKAFPIAKISEVVDYIVFMTYDLHGQWDSGNQWSQEGCNTGTCLRSHVNLTETMTALAMITKAGAASNKVVVGVSSYGRSFAMADAGCYGPECTFTGSATQSNAEEGPCTGTAGYISDAEVNDIITNNASRINQNFIDPTSNSRIVVYDDIQWVAMMDDTIRSERQALYTNLQLGGTTNWASDLETFNAAPGSGTWDSFHLSIKTGIDPYAEGSRTGNWTTITCTDPSVEDVHLYPDVRWAEMDAANAWSDAINVWNTIDMATGEKFTVSISDTIHGPEDADCGSLLSTNNCDQTMTCSSIIGDGSGAAGYEIWNSMVLVHEFYASYQTALTQACATTITPALADFEITFAPVPPPPNDEWLSILLTVLDLVGTVAVSAFFNTLLKNTAYFELHKIPYDNYKDTAKPLVGFSTSIAATLTGAAGGGSSWTVEKQDAFSDYLGQVVTGWGNLTEQSLMYLFNGSASSVALLTSTISDGKLIEGGGLGTNVSAGSSTETLSALAGDIAMGFFAYAIATVWPLSSNYAFVLDSGYDCGAAPAIATLTSEIQSDTGGCYNGKQYYLVYPSGGSTVCTEECSPHCQNYCQPNTFSAPPGLDTLDGSRWGGLTIEQLITGSVRSYEANGNANGGPITDPTNDASLDDLMNVDITTPGFIRIPVCSSDIAYNAWNLESDHTVANWPCFVKPSIQDCGTSSYTDETSSASPTVSDCMGIVNNIQNTQGQWEVENAVEEQHQIVQYGGCKFGVQGRSINGNINFHVGAQDIVDIINSAVKQFGSGGQVGAKGYFNCKGDVSTVPVEWGLY</sequence>
<dbReference type="InterPro" id="IPR001579">
    <property type="entry name" value="Glyco_hydro_18_chit_AS"/>
</dbReference>
<feature type="domain" description="LysM" evidence="12">
    <location>
        <begin position="304"/>
        <end position="349"/>
    </location>
</feature>
<dbReference type="SMART" id="SM00257">
    <property type="entry name" value="LysM"/>
    <property type="match status" value="2"/>
</dbReference>
<feature type="domain" description="LysM" evidence="12">
    <location>
        <begin position="368"/>
        <end position="416"/>
    </location>
</feature>
<dbReference type="SUPFAM" id="SSF54556">
    <property type="entry name" value="Chitinase insertion domain"/>
    <property type="match status" value="1"/>
</dbReference>
<evidence type="ECO:0000256" key="5">
    <source>
        <dbReference type="ARBA" id="ARBA00022801"/>
    </source>
</evidence>
<dbReference type="CDD" id="cd02878">
    <property type="entry name" value="GH18_zymocin_alpha"/>
    <property type="match status" value="1"/>
</dbReference>
<dbReference type="InterPro" id="IPR029070">
    <property type="entry name" value="Chitinase_insertion_sf"/>
</dbReference>
<evidence type="ECO:0000256" key="11">
    <source>
        <dbReference type="RuleBase" id="RU000489"/>
    </source>
</evidence>
<evidence type="ECO:0000256" key="10">
    <source>
        <dbReference type="ARBA" id="ARBA00023326"/>
    </source>
</evidence>
<dbReference type="InterPro" id="IPR001223">
    <property type="entry name" value="Glyco_hydro18_cat"/>
</dbReference>
<reference evidence="14 15" key="1">
    <citation type="submission" date="2016-04" db="EMBL/GenBank/DDBJ databases">
        <title>A degradative enzymes factory behind the ericoid mycorrhizal symbiosis.</title>
        <authorList>
            <consortium name="DOE Joint Genome Institute"/>
            <person name="Martino E."/>
            <person name="Morin E."/>
            <person name="Grelet G."/>
            <person name="Kuo A."/>
            <person name="Kohler A."/>
            <person name="Daghino S."/>
            <person name="Barry K."/>
            <person name="Choi C."/>
            <person name="Cichocki N."/>
            <person name="Clum A."/>
            <person name="Copeland A."/>
            <person name="Hainaut M."/>
            <person name="Haridas S."/>
            <person name="Labutti K."/>
            <person name="Lindquist E."/>
            <person name="Lipzen A."/>
            <person name="Khouja H.-R."/>
            <person name="Murat C."/>
            <person name="Ohm R."/>
            <person name="Olson A."/>
            <person name="Spatafora J."/>
            <person name="Veneault-Fourrey C."/>
            <person name="Henrissat B."/>
            <person name="Grigoriev I."/>
            <person name="Martin F."/>
            <person name="Perotto S."/>
        </authorList>
    </citation>
    <scope>NUCLEOTIDE SEQUENCE [LARGE SCALE GENOMIC DNA]</scope>
    <source>
        <strain evidence="14 15">F</strain>
    </source>
</reference>
<feature type="domain" description="GH18" evidence="13">
    <location>
        <begin position="508"/>
        <end position="883"/>
    </location>
</feature>
<dbReference type="InterPro" id="IPR018392">
    <property type="entry name" value="LysM"/>
</dbReference>
<dbReference type="GO" id="GO:0008061">
    <property type="term" value="F:chitin binding"/>
    <property type="evidence" value="ECO:0007669"/>
    <property type="project" value="UniProtKB-KW"/>
</dbReference>
<dbReference type="GO" id="GO:0000272">
    <property type="term" value="P:polysaccharide catabolic process"/>
    <property type="evidence" value="ECO:0007669"/>
    <property type="project" value="UniProtKB-KW"/>
</dbReference>
<evidence type="ECO:0000259" key="12">
    <source>
        <dbReference type="PROSITE" id="PS51782"/>
    </source>
</evidence>
<dbReference type="STRING" id="1149755.A0A2J6S1R9"/>
<dbReference type="EMBL" id="KZ613941">
    <property type="protein sequence ID" value="PMD44713.1"/>
    <property type="molecule type" value="Genomic_DNA"/>
</dbReference>
<evidence type="ECO:0000256" key="1">
    <source>
        <dbReference type="ARBA" id="ARBA00000822"/>
    </source>
</evidence>
<keyword evidence="15" id="KW-1185">Reference proteome</keyword>
<keyword evidence="4" id="KW-0147">Chitin-binding</keyword>
<keyword evidence="6" id="KW-0146">Chitin degradation</keyword>
<dbReference type="SMART" id="SM00636">
    <property type="entry name" value="Glyco_18"/>
    <property type="match status" value="1"/>
</dbReference>
<dbReference type="Gene3D" id="3.10.350.10">
    <property type="entry name" value="LysM domain"/>
    <property type="match status" value="2"/>
</dbReference>
<keyword evidence="9 11" id="KW-0326">Glycosidase</keyword>
<dbReference type="Gene3D" id="3.10.50.10">
    <property type="match status" value="1"/>
</dbReference>
<dbReference type="PROSITE" id="PS51782">
    <property type="entry name" value="LYSM"/>
    <property type="match status" value="2"/>
</dbReference>
<dbReference type="PROSITE" id="PS01095">
    <property type="entry name" value="GH18_1"/>
    <property type="match status" value="1"/>
</dbReference>
<dbReference type="InterPro" id="IPR053214">
    <property type="entry name" value="LysM12-like"/>
</dbReference>
<keyword evidence="10" id="KW-0624">Polysaccharide degradation</keyword>
<dbReference type="Pfam" id="PF00704">
    <property type="entry name" value="Glyco_hydro_18"/>
    <property type="match status" value="1"/>
</dbReference>
<dbReference type="GO" id="GO:0008843">
    <property type="term" value="F:endochitinase activity"/>
    <property type="evidence" value="ECO:0007669"/>
    <property type="project" value="UniProtKB-EC"/>
</dbReference>
<dbReference type="CDD" id="cd00035">
    <property type="entry name" value="ChtBD1"/>
    <property type="match status" value="1"/>
</dbReference>
<dbReference type="SUPFAM" id="SSF54106">
    <property type="entry name" value="LysM domain"/>
    <property type="match status" value="2"/>
</dbReference>
<dbReference type="GO" id="GO:0006032">
    <property type="term" value="P:chitin catabolic process"/>
    <property type="evidence" value="ECO:0007669"/>
    <property type="project" value="UniProtKB-KW"/>
</dbReference>
<comment type="catalytic activity">
    <reaction evidence="1">
        <text>Random endo-hydrolysis of N-acetyl-beta-D-glucosaminide (1-&gt;4)-beta-linkages in chitin and chitodextrins.</text>
        <dbReference type="EC" id="3.2.1.14"/>
    </reaction>
</comment>
<dbReference type="InterPro" id="IPR011583">
    <property type="entry name" value="Chitinase_II/V-like_cat"/>
</dbReference>
<comment type="similarity">
    <text evidence="2">Belongs to the glycosyl hydrolase 18 family. Chitinase class V subfamily.</text>
</comment>
<protein>
    <recommendedName>
        <fullName evidence="3">chitinase</fullName>
        <ecNumber evidence="3">3.2.1.14</ecNumber>
    </recommendedName>
</protein>
<keyword evidence="5 11" id="KW-0378">Hydrolase</keyword>
<dbReference type="Pfam" id="PF01476">
    <property type="entry name" value="LysM"/>
    <property type="match status" value="1"/>
</dbReference>
<evidence type="ECO:0000256" key="3">
    <source>
        <dbReference type="ARBA" id="ARBA00012729"/>
    </source>
</evidence>
<dbReference type="InterPro" id="IPR029226">
    <property type="entry name" value="Ecp2-like"/>
</dbReference>
<evidence type="ECO:0000313" key="14">
    <source>
        <dbReference type="EMBL" id="PMD44713.1"/>
    </source>
</evidence>
<name>A0A2J6S1R9_HYAVF</name>
<organism evidence="14 15">
    <name type="scientific">Hyaloscypha variabilis (strain UAMH 11265 / GT02V1 / F)</name>
    <name type="common">Meliniomyces variabilis</name>
    <dbReference type="NCBI Taxonomy" id="1149755"/>
    <lineage>
        <taxon>Eukaryota</taxon>
        <taxon>Fungi</taxon>
        <taxon>Dikarya</taxon>
        <taxon>Ascomycota</taxon>
        <taxon>Pezizomycotina</taxon>
        <taxon>Leotiomycetes</taxon>
        <taxon>Helotiales</taxon>
        <taxon>Hyaloscyphaceae</taxon>
        <taxon>Hyaloscypha</taxon>
        <taxon>Hyaloscypha variabilis</taxon>
    </lineage>
</organism>
<dbReference type="Proteomes" id="UP000235786">
    <property type="component" value="Unassembled WGS sequence"/>
</dbReference>
<dbReference type="PANTHER" id="PTHR47700:SF1">
    <property type="entry name" value="CHITINASE"/>
    <property type="match status" value="1"/>
</dbReference>
<dbReference type="Pfam" id="PF14856">
    <property type="entry name" value="Hce2"/>
    <property type="match status" value="1"/>
</dbReference>
<evidence type="ECO:0000256" key="8">
    <source>
        <dbReference type="ARBA" id="ARBA00023277"/>
    </source>
</evidence>
<evidence type="ECO:0000256" key="7">
    <source>
        <dbReference type="ARBA" id="ARBA00023026"/>
    </source>
</evidence>
<dbReference type="Gene3D" id="3.20.20.80">
    <property type="entry name" value="Glycosidases"/>
    <property type="match status" value="1"/>
</dbReference>
<dbReference type="OrthoDB" id="73875at2759"/>
<evidence type="ECO:0000256" key="2">
    <source>
        <dbReference type="ARBA" id="ARBA00008682"/>
    </source>
</evidence>
<dbReference type="SUPFAM" id="SSF57016">
    <property type="entry name" value="Plant lectins/antimicrobial peptides"/>
    <property type="match status" value="1"/>
</dbReference>
<accession>A0A2J6S1R9</accession>
<dbReference type="InterPro" id="IPR036861">
    <property type="entry name" value="Endochitinase-like_sf"/>
</dbReference>
<proteinExistence type="inferred from homology"/>
<gene>
    <name evidence="14" type="ORF">L207DRAFT_526009</name>
</gene>